<keyword evidence="2" id="KW-0560">Oxidoreductase</keyword>
<dbReference type="GO" id="GO:0046872">
    <property type="term" value="F:metal ion binding"/>
    <property type="evidence" value="ECO:0007669"/>
    <property type="project" value="UniProtKB-KW"/>
</dbReference>
<keyword evidence="2" id="KW-0408">Iron</keyword>
<dbReference type="GO" id="GO:0044283">
    <property type="term" value="P:small molecule biosynthetic process"/>
    <property type="evidence" value="ECO:0007669"/>
    <property type="project" value="UniProtKB-ARBA"/>
</dbReference>
<proteinExistence type="inferred from homology"/>
<feature type="domain" description="Fe2OG dioxygenase" evidence="3">
    <location>
        <begin position="194"/>
        <end position="303"/>
    </location>
</feature>
<protein>
    <submittedName>
        <fullName evidence="4">Gibberellin 2-oxidase</fullName>
    </submittedName>
</protein>
<accession>A0A164ZW25</accession>
<evidence type="ECO:0000259" key="3">
    <source>
        <dbReference type="PROSITE" id="PS51471"/>
    </source>
</evidence>
<dbReference type="InterPro" id="IPR050231">
    <property type="entry name" value="Iron_ascorbate_oxido_reductase"/>
</dbReference>
<comment type="similarity">
    <text evidence="1 2">Belongs to the iron/ascorbate-dependent oxidoreductase family.</text>
</comment>
<dbReference type="SUPFAM" id="SSF51197">
    <property type="entry name" value="Clavaminate synthase-like"/>
    <property type="match status" value="1"/>
</dbReference>
<evidence type="ECO:0000256" key="1">
    <source>
        <dbReference type="ARBA" id="ARBA00008056"/>
    </source>
</evidence>
<dbReference type="InterPro" id="IPR027443">
    <property type="entry name" value="IPNS-like_sf"/>
</dbReference>
<dbReference type="OrthoDB" id="406156at2759"/>
<sequence length="368" mass="41911">MPSAVCPSAVAKPTIPKFIPAAPTKEKLDYVELVNLDLSKFENPETRKSLAKELLDGVIKHGFLTISNHGISDELCESQVNLAHAVMTLPAEEKAPYEATPEEDALGRYVGFKPAGKLGAKGGFHKTLDHYNILTYDPENHQHPEVLRPYVDEVNEVIGFIRHNILRKLLALMAIILEVPEETIASTHAFGKESTEYLRYMIYNPRTDEDNDKYRDLYLAGHTDWGTFTFLFSQPISALQILESSTNTWKWVQYLPQSLVVNVGEALELLTGGLFRATIHRVVKPPADQERHKRIGVIYFARPVDEVELKPIDSPYLKRLGIDKPLDEKVFNMADYLEARKHGYKRLDFDHDRPRTDGYHMDPFHGNY</sequence>
<dbReference type="EMBL" id="KV407465">
    <property type="protein sequence ID" value="KZF19604.1"/>
    <property type="molecule type" value="Genomic_DNA"/>
</dbReference>
<reference evidence="4 5" key="1">
    <citation type="journal article" date="2016" name="Fungal Biol.">
        <title>The genome of Xylona heveae provides a window into fungal endophytism.</title>
        <authorList>
            <person name="Gazis R."/>
            <person name="Kuo A."/>
            <person name="Riley R."/>
            <person name="LaButti K."/>
            <person name="Lipzen A."/>
            <person name="Lin J."/>
            <person name="Amirebrahimi M."/>
            <person name="Hesse C.N."/>
            <person name="Spatafora J.W."/>
            <person name="Henrissat B."/>
            <person name="Hainaut M."/>
            <person name="Grigoriev I.V."/>
            <person name="Hibbett D.S."/>
        </authorList>
    </citation>
    <scope>NUCLEOTIDE SEQUENCE [LARGE SCALE GENOMIC DNA]</scope>
    <source>
        <strain evidence="4 5">TC161</strain>
    </source>
</reference>
<dbReference type="Pfam" id="PF03171">
    <property type="entry name" value="2OG-FeII_Oxy"/>
    <property type="match status" value="1"/>
</dbReference>
<dbReference type="Pfam" id="PF14226">
    <property type="entry name" value="DIOX_N"/>
    <property type="match status" value="1"/>
</dbReference>
<dbReference type="STRING" id="1328760.A0A164ZW25"/>
<dbReference type="OMA" id="GMHETVS"/>
<keyword evidence="5" id="KW-1185">Reference proteome</keyword>
<dbReference type="Gene3D" id="2.60.120.330">
    <property type="entry name" value="B-lactam Antibiotic, Isopenicillin N Synthase, Chain"/>
    <property type="match status" value="1"/>
</dbReference>
<dbReference type="GeneID" id="28901487"/>
<dbReference type="InterPro" id="IPR026992">
    <property type="entry name" value="DIOX_N"/>
</dbReference>
<dbReference type="AlphaFoldDB" id="A0A164ZW25"/>
<dbReference type="Proteomes" id="UP000076632">
    <property type="component" value="Unassembled WGS sequence"/>
</dbReference>
<evidence type="ECO:0000313" key="5">
    <source>
        <dbReference type="Proteomes" id="UP000076632"/>
    </source>
</evidence>
<keyword evidence="2" id="KW-0479">Metal-binding</keyword>
<dbReference type="InParanoid" id="A0A164ZW25"/>
<dbReference type="InterPro" id="IPR044861">
    <property type="entry name" value="IPNS-like_FE2OG_OXY"/>
</dbReference>
<organism evidence="4 5">
    <name type="scientific">Xylona heveae (strain CBS 132557 / TC161)</name>
    <dbReference type="NCBI Taxonomy" id="1328760"/>
    <lineage>
        <taxon>Eukaryota</taxon>
        <taxon>Fungi</taxon>
        <taxon>Dikarya</taxon>
        <taxon>Ascomycota</taxon>
        <taxon>Pezizomycotina</taxon>
        <taxon>Xylonomycetes</taxon>
        <taxon>Xylonales</taxon>
        <taxon>Xylonaceae</taxon>
        <taxon>Xylona</taxon>
    </lineage>
</organism>
<evidence type="ECO:0000256" key="2">
    <source>
        <dbReference type="RuleBase" id="RU003682"/>
    </source>
</evidence>
<dbReference type="PROSITE" id="PS51471">
    <property type="entry name" value="FE2OG_OXY"/>
    <property type="match status" value="1"/>
</dbReference>
<gene>
    <name evidence="4" type="ORF">L228DRAFT_285552</name>
</gene>
<name>A0A164ZW25_XYLHT</name>
<dbReference type="PANTHER" id="PTHR47990">
    <property type="entry name" value="2-OXOGLUTARATE (2OG) AND FE(II)-DEPENDENT OXYGENASE SUPERFAMILY PROTEIN-RELATED"/>
    <property type="match status" value="1"/>
</dbReference>
<dbReference type="InterPro" id="IPR005123">
    <property type="entry name" value="Oxoglu/Fe-dep_dioxygenase_dom"/>
</dbReference>
<dbReference type="RefSeq" id="XP_018185159.1">
    <property type="nucleotide sequence ID" value="XM_018336350.1"/>
</dbReference>
<evidence type="ECO:0000313" key="4">
    <source>
        <dbReference type="EMBL" id="KZF19604.1"/>
    </source>
</evidence>
<dbReference type="GO" id="GO:0016491">
    <property type="term" value="F:oxidoreductase activity"/>
    <property type="evidence" value="ECO:0007669"/>
    <property type="project" value="UniProtKB-KW"/>
</dbReference>